<dbReference type="GO" id="GO:0005853">
    <property type="term" value="C:eukaryotic translation elongation factor 1 complex"/>
    <property type="evidence" value="ECO:0007669"/>
    <property type="project" value="InterPro"/>
</dbReference>
<dbReference type="PROSITE" id="PS00824">
    <property type="entry name" value="EF1BD_1"/>
    <property type="match status" value="1"/>
</dbReference>
<dbReference type="InterPro" id="IPR001326">
    <property type="entry name" value="Transl_elong_EF1B_B/D_CS"/>
</dbReference>
<feature type="domain" description="Elongation factor 1 beta central acidic region eukaryote" evidence="8">
    <location>
        <begin position="319"/>
        <end position="344"/>
    </location>
</feature>
<gene>
    <name evidence="9" type="primary">LOC109111904</name>
</gene>
<evidence type="ECO:0000256" key="2">
    <source>
        <dbReference type="ARBA" id="ARBA00022768"/>
    </source>
</evidence>
<feature type="compositionally biased region" description="Basic and acidic residues" evidence="6">
    <location>
        <begin position="42"/>
        <end position="60"/>
    </location>
</feature>
<dbReference type="PANTHER" id="PTHR11595:SF88">
    <property type="entry name" value="ELONGATION FACTOR-1, DELTA, A ISOFORM X1"/>
    <property type="match status" value="1"/>
</dbReference>
<feature type="compositionally biased region" description="Basic and acidic residues" evidence="6">
    <location>
        <begin position="8"/>
        <end position="18"/>
    </location>
</feature>
<dbReference type="FunFam" id="3.30.70.60:FF:000001">
    <property type="entry name" value="Elongation factor 1-beta 1 like"/>
    <property type="match status" value="1"/>
</dbReference>
<dbReference type="InterPro" id="IPR014717">
    <property type="entry name" value="Transl_elong_EF1B/ribsomal_bS6"/>
</dbReference>
<dbReference type="GO" id="GO:0003746">
    <property type="term" value="F:translation elongation factor activity"/>
    <property type="evidence" value="ECO:0007669"/>
    <property type="project" value="UniProtKB-KW"/>
</dbReference>
<dbReference type="AlphaFoldDB" id="A0A8C1KGL5"/>
<dbReference type="Pfam" id="PF00736">
    <property type="entry name" value="EF1_GNE"/>
    <property type="match status" value="1"/>
</dbReference>
<dbReference type="Proteomes" id="UP000694427">
    <property type="component" value="Unplaced"/>
</dbReference>
<dbReference type="GO" id="GO:0005085">
    <property type="term" value="F:guanyl-nucleotide exchange factor activity"/>
    <property type="evidence" value="ECO:0007669"/>
    <property type="project" value="TreeGrafter"/>
</dbReference>
<dbReference type="InterPro" id="IPR049720">
    <property type="entry name" value="EF1B_bsu/dsu"/>
</dbReference>
<feature type="compositionally biased region" description="Polar residues" evidence="6">
    <location>
        <begin position="109"/>
        <end position="138"/>
    </location>
</feature>
<evidence type="ECO:0000313" key="10">
    <source>
        <dbReference type="Proteomes" id="UP000694427"/>
    </source>
</evidence>
<dbReference type="SMART" id="SM00888">
    <property type="entry name" value="EF1_GNE"/>
    <property type="match status" value="1"/>
</dbReference>
<evidence type="ECO:0000256" key="5">
    <source>
        <dbReference type="SAM" id="Coils"/>
    </source>
</evidence>
<dbReference type="PROSITE" id="PS00825">
    <property type="entry name" value="EF1BD_2"/>
    <property type="match status" value="1"/>
</dbReference>
<dbReference type="CDD" id="cd00292">
    <property type="entry name" value="EF1B"/>
    <property type="match status" value="1"/>
</dbReference>
<reference evidence="9" key="1">
    <citation type="submission" date="2025-08" db="UniProtKB">
        <authorList>
            <consortium name="Ensembl"/>
        </authorList>
    </citation>
    <scope>IDENTIFICATION</scope>
</reference>
<name>A0A8C1KGL5_CYPCA</name>
<dbReference type="InterPro" id="IPR036219">
    <property type="entry name" value="eEF-1beta-like_sf"/>
</dbReference>
<dbReference type="Ensembl" id="ENSCCRT00010050775.1">
    <property type="protein sequence ID" value="ENSCCRP00010046338.1"/>
    <property type="gene ID" value="ENSCCRG00010019619.1"/>
</dbReference>
<feature type="region of interest" description="Disordered" evidence="6">
    <location>
        <begin position="1"/>
        <end position="60"/>
    </location>
</feature>
<dbReference type="Gene3D" id="3.30.70.60">
    <property type="match status" value="1"/>
</dbReference>
<feature type="coiled-coil region" evidence="5">
    <location>
        <begin position="249"/>
        <end position="283"/>
    </location>
</feature>
<dbReference type="Pfam" id="PF10587">
    <property type="entry name" value="EF-1_beta_acid"/>
    <property type="match status" value="1"/>
</dbReference>
<feature type="region of interest" description="Disordered" evidence="6">
    <location>
        <begin position="107"/>
        <end position="172"/>
    </location>
</feature>
<feature type="domain" description="Translation elongation factor EF1B beta/delta subunit guanine nucleotide exchange" evidence="7">
    <location>
        <begin position="353"/>
        <end position="439"/>
    </location>
</feature>
<evidence type="ECO:0000259" key="8">
    <source>
        <dbReference type="SMART" id="SM01182"/>
    </source>
</evidence>
<keyword evidence="2 4" id="KW-0251">Elongation factor</keyword>
<evidence type="ECO:0000256" key="6">
    <source>
        <dbReference type="SAM" id="MobiDB-lite"/>
    </source>
</evidence>
<dbReference type="GO" id="GO:0005829">
    <property type="term" value="C:cytosol"/>
    <property type="evidence" value="ECO:0007669"/>
    <property type="project" value="TreeGrafter"/>
</dbReference>
<proteinExistence type="inferred from homology"/>
<evidence type="ECO:0000313" key="9">
    <source>
        <dbReference type="Ensembl" id="ENSCCRP00010046338.1"/>
    </source>
</evidence>
<keyword evidence="10" id="KW-1185">Reference proteome</keyword>
<dbReference type="SMART" id="SM01182">
    <property type="entry name" value="EF-1_beta_acid"/>
    <property type="match status" value="1"/>
</dbReference>
<sequence length="439" mass="49641">MENQRGSRAKEESKHEQTRNLPNSNDGKRKHTRLSRSENQGSEEKGLLCHDRTSQGIRGEKVWFNRSVYEQADGAYQTLLSAGTGTPPVSSSPKDRIPRTLVFRAKRNGAQQLQEEENQTYTRSYASRQQQRGSTHQRSSSEPDRQLPKSSRKRVFSETERAPQKRENITMSGLQGLAQENIWFDKSRYDEAERRFYEGMNGIPQTPQERDASAILQDIAKARQNIQQSLAGSQNASKSEDQSELVSRLKSLELDNKNLHKVVDDLRAVLSKLESRMAVLEKSQAPASKTVTVTKAAPVQKPKVEEHNGADDDDDDIDLFGSDEEDEEAERIKAERVKEYAQRKSKKPALIAKSSILLDVKPWDDETDMSKLEECVRSVQMDGLLWGASKLVPVGYGIKKLQINCVVEDDKVGTDILEEEITKFEDYVQSVDIAAFNKI</sequence>
<accession>A0A8C1KGL5</accession>
<evidence type="ECO:0000256" key="1">
    <source>
        <dbReference type="ARBA" id="ARBA00007411"/>
    </source>
</evidence>
<comment type="similarity">
    <text evidence="1 4">Belongs to the EF-1-beta/EF-1-delta family.</text>
</comment>
<protein>
    <submittedName>
        <fullName evidence="9">Eukaryotic translation elongation factor 1 delta a (guanine nucleotide exchange protein)</fullName>
    </submittedName>
</protein>
<dbReference type="PANTHER" id="PTHR11595">
    <property type="entry name" value="EF-HAND AND COILED-COIL DOMAIN-CONTAINING FAMILY MEMBER"/>
    <property type="match status" value="1"/>
</dbReference>
<feature type="compositionally biased region" description="Basic and acidic residues" evidence="6">
    <location>
        <begin position="155"/>
        <end position="168"/>
    </location>
</feature>
<dbReference type="InterPro" id="IPR014038">
    <property type="entry name" value="EF1B_bsu/dsu_GNE"/>
</dbReference>
<dbReference type="SUPFAM" id="SSF54984">
    <property type="entry name" value="eEF-1beta-like"/>
    <property type="match status" value="1"/>
</dbReference>
<reference evidence="9" key="2">
    <citation type="submission" date="2025-09" db="UniProtKB">
        <authorList>
            <consortium name="Ensembl"/>
        </authorList>
    </citation>
    <scope>IDENTIFICATION</scope>
</reference>
<keyword evidence="3 4" id="KW-0648">Protein biosynthesis</keyword>
<organism evidence="9 10">
    <name type="scientific">Cyprinus carpio</name>
    <name type="common">Common carp</name>
    <dbReference type="NCBI Taxonomy" id="7962"/>
    <lineage>
        <taxon>Eukaryota</taxon>
        <taxon>Metazoa</taxon>
        <taxon>Chordata</taxon>
        <taxon>Craniata</taxon>
        <taxon>Vertebrata</taxon>
        <taxon>Euteleostomi</taxon>
        <taxon>Actinopterygii</taxon>
        <taxon>Neopterygii</taxon>
        <taxon>Teleostei</taxon>
        <taxon>Ostariophysi</taxon>
        <taxon>Cypriniformes</taxon>
        <taxon>Cyprinidae</taxon>
        <taxon>Cyprininae</taxon>
        <taxon>Cyprinus</taxon>
    </lineage>
</organism>
<keyword evidence="5" id="KW-0175">Coiled coil</keyword>
<dbReference type="InterPro" id="IPR018940">
    <property type="entry name" value="EF-1_beta_acid_region_euk"/>
</dbReference>
<evidence type="ECO:0000259" key="7">
    <source>
        <dbReference type="SMART" id="SM00888"/>
    </source>
</evidence>
<evidence type="ECO:0000256" key="4">
    <source>
        <dbReference type="RuleBase" id="RU003791"/>
    </source>
</evidence>
<evidence type="ECO:0000256" key="3">
    <source>
        <dbReference type="ARBA" id="ARBA00022917"/>
    </source>
</evidence>